<comment type="caution">
    <text evidence="1">The sequence shown here is derived from an EMBL/GenBank/DDBJ whole genome shotgun (WGS) entry which is preliminary data.</text>
</comment>
<evidence type="ECO:0000313" key="2">
    <source>
        <dbReference type="Proteomes" id="UP000004315"/>
    </source>
</evidence>
<keyword evidence="2" id="KW-1185">Reference proteome</keyword>
<dbReference type="AlphaFoldDB" id="B7C7Z3"/>
<proteinExistence type="predicted"/>
<reference evidence="1 2" key="2">
    <citation type="submission" date="2008-11" db="EMBL/GenBank/DDBJ databases">
        <title>Draft genome sequence of Eubacterium biforme (DSM 3989).</title>
        <authorList>
            <person name="Sudarsanam P."/>
            <person name="Ley R."/>
            <person name="Guruge J."/>
            <person name="Turnbaugh P.J."/>
            <person name="Mahowald M."/>
            <person name="Liep D."/>
            <person name="Gordon J."/>
        </authorList>
    </citation>
    <scope>NUCLEOTIDE SEQUENCE [LARGE SCALE GENOMIC DNA]</scope>
    <source>
        <strain evidence="1 2">DSM 3989</strain>
    </source>
</reference>
<name>B7C7Z3_9FIRM</name>
<accession>B7C7Z3</accession>
<dbReference type="EMBL" id="ABYT01000022">
    <property type="protein sequence ID" value="EEC91134.1"/>
    <property type="molecule type" value="Genomic_DNA"/>
</dbReference>
<organism evidence="1 2">
    <name type="scientific">Holdemanella biformis DSM 3989</name>
    <dbReference type="NCBI Taxonomy" id="518637"/>
    <lineage>
        <taxon>Bacteria</taxon>
        <taxon>Bacillati</taxon>
        <taxon>Bacillota</taxon>
        <taxon>Erysipelotrichia</taxon>
        <taxon>Erysipelotrichales</taxon>
        <taxon>Erysipelotrichaceae</taxon>
        <taxon>Holdemanella</taxon>
    </lineage>
</organism>
<evidence type="ECO:0000313" key="1">
    <source>
        <dbReference type="EMBL" id="EEC91134.1"/>
    </source>
</evidence>
<protein>
    <submittedName>
        <fullName evidence="1">Uncharacterized protein</fullName>
    </submittedName>
</protein>
<dbReference type="HOGENOM" id="CLU_2973260_0_0_9"/>
<reference evidence="1 2" key="1">
    <citation type="submission" date="2008-10" db="EMBL/GenBank/DDBJ databases">
        <authorList>
            <person name="Fulton L."/>
            <person name="Clifton S."/>
            <person name="Fulton B."/>
            <person name="Xu J."/>
            <person name="Minx P."/>
            <person name="Pepin K.H."/>
            <person name="Johnson M."/>
            <person name="Bhonagiri V."/>
            <person name="Nash W.E."/>
            <person name="Mardis E.R."/>
            <person name="Wilson R.K."/>
        </authorList>
    </citation>
    <scope>NUCLEOTIDE SEQUENCE [LARGE SCALE GENOMIC DNA]</scope>
    <source>
        <strain evidence="1 2">DSM 3989</strain>
    </source>
</reference>
<sequence>MNTKNNQRFKDTEIRMQSVMLELMKYMEFEKITVKKSAKRLKLIAPLFMPILLILTIC</sequence>
<dbReference type="Proteomes" id="UP000004315">
    <property type="component" value="Unassembled WGS sequence"/>
</dbReference>
<gene>
    <name evidence="1" type="ORF">EUBIFOR_00295</name>
</gene>